<dbReference type="Pfam" id="PF02194">
    <property type="entry name" value="PXA"/>
    <property type="match status" value="1"/>
</dbReference>
<protein>
    <submittedName>
        <fullName evidence="7">Sorting nexin-13</fullName>
    </submittedName>
</protein>
<dbReference type="InterPro" id="IPR016137">
    <property type="entry name" value="RGS"/>
</dbReference>
<dbReference type="PROSITE" id="PS50132">
    <property type="entry name" value="RGS"/>
    <property type="match status" value="1"/>
</dbReference>
<dbReference type="InterPro" id="IPR003114">
    <property type="entry name" value="Phox_assoc"/>
</dbReference>
<evidence type="ECO:0000313" key="7">
    <source>
        <dbReference type="EMBL" id="GBM56226.1"/>
    </source>
</evidence>
<dbReference type="PROSITE" id="PS50195">
    <property type="entry name" value="PX"/>
    <property type="match status" value="1"/>
</dbReference>
<dbReference type="SUPFAM" id="SSF64268">
    <property type="entry name" value="PX domain"/>
    <property type="match status" value="1"/>
</dbReference>
<keyword evidence="8" id="KW-1185">Reference proteome</keyword>
<feature type="transmembrane region" description="Helical" evidence="3">
    <location>
        <begin position="7"/>
        <end position="40"/>
    </location>
</feature>
<evidence type="ECO:0000256" key="3">
    <source>
        <dbReference type="SAM" id="Phobius"/>
    </source>
</evidence>
<evidence type="ECO:0000259" key="4">
    <source>
        <dbReference type="PROSITE" id="PS50132"/>
    </source>
</evidence>
<organism evidence="7 8">
    <name type="scientific">Araneus ventricosus</name>
    <name type="common">Orbweaver spider</name>
    <name type="synonym">Epeira ventricosa</name>
    <dbReference type="NCBI Taxonomy" id="182803"/>
    <lineage>
        <taxon>Eukaryota</taxon>
        <taxon>Metazoa</taxon>
        <taxon>Ecdysozoa</taxon>
        <taxon>Arthropoda</taxon>
        <taxon>Chelicerata</taxon>
        <taxon>Arachnida</taxon>
        <taxon>Araneae</taxon>
        <taxon>Araneomorphae</taxon>
        <taxon>Entelegynae</taxon>
        <taxon>Araneoidea</taxon>
        <taxon>Araneidae</taxon>
        <taxon>Araneus</taxon>
    </lineage>
</organism>
<dbReference type="Gene3D" id="1.10.167.10">
    <property type="entry name" value="Regulator of G-protein Signalling 4, domain 2"/>
    <property type="match status" value="1"/>
</dbReference>
<evidence type="ECO:0000259" key="5">
    <source>
        <dbReference type="PROSITE" id="PS50195"/>
    </source>
</evidence>
<dbReference type="OrthoDB" id="5772781at2759"/>
<evidence type="ECO:0000256" key="2">
    <source>
        <dbReference type="SAM" id="MobiDB-lite"/>
    </source>
</evidence>
<dbReference type="EMBL" id="BGPR01001535">
    <property type="protein sequence ID" value="GBM56226.1"/>
    <property type="molecule type" value="Genomic_DNA"/>
</dbReference>
<dbReference type="GO" id="GO:0005769">
    <property type="term" value="C:early endosome"/>
    <property type="evidence" value="ECO:0007669"/>
    <property type="project" value="TreeGrafter"/>
</dbReference>
<reference evidence="7 8" key="1">
    <citation type="journal article" date="2019" name="Sci. Rep.">
        <title>Orb-weaving spider Araneus ventricosus genome elucidates the spidroin gene catalogue.</title>
        <authorList>
            <person name="Kono N."/>
            <person name="Nakamura H."/>
            <person name="Ohtoshi R."/>
            <person name="Moran D.A.P."/>
            <person name="Shinohara A."/>
            <person name="Yoshida Y."/>
            <person name="Fujiwara M."/>
            <person name="Mori M."/>
            <person name="Tomita M."/>
            <person name="Arakawa K."/>
        </authorList>
    </citation>
    <scope>NUCLEOTIDE SEQUENCE [LARGE SCALE GENOMIC DNA]</scope>
</reference>
<dbReference type="GO" id="GO:0035091">
    <property type="term" value="F:phosphatidylinositol binding"/>
    <property type="evidence" value="ECO:0007669"/>
    <property type="project" value="InterPro"/>
</dbReference>
<feature type="region of interest" description="Disordered" evidence="2">
    <location>
        <begin position="527"/>
        <end position="547"/>
    </location>
</feature>
<dbReference type="Pfam" id="PF00615">
    <property type="entry name" value="RGS"/>
    <property type="match status" value="1"/>
</dbReference>
<dbReference type="AlphaFoldDB" id="A0A4Y2GTY0"/>
<accession>A0A4Y2GTY0</accession>
<feature type="compositionally biased region" description="Low complexity" evidence="2">
    <location>
        <begin position="527"/>
        <end position="537"/>
    </location>
</feature>
<dbReference type="PROSITE" id="PS51207">
    <property type="entry name" value="PXA"/>
    <property type="match status" value="1"/>
</dbReference>
<dbReference type="InterPro" id="IPR036871">
    <property type="entry name" value="PX_dom_sf"/>
</dbReference>
<keyword evidence="3" id="KW-0472">Membrane</keyword>
<dbReference type="SMART" id="SM00312">
    <property type="entry name" value="PX"/>
    <property type="match status" value="1"/>
</dbReference>
<evidence type="ECO:0000256" key="1">
    <source>
        <dbReference type="ARBA" id="ARBA00010883"/>
    </source>
</evidence>
<dbReference type="SUPFAM" id="SSF48097">
    <property type="entry name" value="Regulator of G-protein signaling, RGS"/>
    <property type="match status" value="1"/>
</dbReference>
<dbReference type="InterPro" id="IPR001683">
    <property type="entry name" value="PX_dom"/>
</dbReference>
<gene>
    <name evidence="7" type="primary">Snx13_1</name>
    <name evidence="7" type="ORF">AVEN_109916_1</name>
</gene>
<dbReference type="PANTHER" id="PTHR22775:SF3">
    <property type="entry name" value="SORTING NEXIN-13"/>
    <property type="match status" value="1"/>
</dbReference>
<dbReference type="Proteomes" id="UP000499080">
    <property type="component" value="Unassembled WGS sequence"/>
</dbReference>
<keyword evidence="3" id="KW-0812">Transmembrane</keyword>
<keyword evidence="3" id="KW-1133">Transmembrane helix</keyword>
<dbReference type="SMART" id="SM00313">
    <property type="entry name" value="PXA"/>
    <property type="match status" value="1"/>
</dbReference>
<evidence type="ECO:0000259" key="6">
    <source>
        <dbReference type="PROSITE" id="PS51207"/>
    </source>
</evidence>
<sequence>MTSKLFWLLLVMLLSISTFGLWMCFLIFICLSSCVLGSFIIACSGRNLKFFVNFDASSKASGREDIPFFGIPKVVLKMHQPPSAPKLDQRLTGSNEIDNQLREILSYIVRDFIQSWYQDVSSNTEFINGFNDICKNLINNFSKSSKEVNWISFFTQRVVEDFTSHLRLFRHTELAFRKKHRENPDSYLTLESVFFEKEVEFEKDICREDVCSCSDKEKEYLQCICDVFLYLLLPPEDFNNTILKHFLREVLSSSVLQPVLSQFSDPDVINQNLIWLCKDHLVSSKILLAVLRRTDNLDELAAFLQISKHELKVQNSKDSGDKDEMKKHIKSISFVQNIARTRHERLKGHSKNSEVDSAEFYLDFDSTDAPMFEKTEKLVSLPFDVILNNNIALHYFTQYLVNVEAEGYVFFYHNIEGFRTTVEMMRVEDSNLCDGEVSAEKLRALAVQLYESYFGPDAVSKINLDENLLRKFSSRLKTEAITESFFDELQEKVYDILENEHYLNGFKDSKMYVKLLAELDLLHDMSPSSDLDSLSSSKSEEEEKFNCDTVVPTDEEMLNELLTAEIQTDFEFPEMSSGPISDENKEVGILFAEVHSTGITHHAGRTFAIYAISVSHYIADGSEEKWFVVRRYSEFYDFHEAVTSKFPLLASFNFPSKKPFNNLTRQLMEKRRHMLNEFIQFLLAPDILATCDGLKLMVYNFLQPNVTEKAKKSFVRSVSTFVNPIKSSVKSVGHFARMVPDTFFELKVGFFKTFFKNNEIDAVNEVKPMIFKDNRTDDIPFRIMLLLMDEVFNLRNKDLWFRRRIMALLRQIIKTMQGGAINRKIRDYVQGMTSASQIAEWLKLLSKSIWPDGKLSAEAPERDYNTKMRTRMLAKMLLFAAIPDELKHIIGYETSFKGAMLILNMFQYPSLNRRLLLVLFESFLKTLFPNNQIPNLLKKLHSQSARVVASQSASMDNLNDYETVPKETQKTPNIISHSSEFPRSSPEVARNSPEVVRKSPNVVTKMKPEIKDKSKAKVRNEPKSNFFLECLPQSSFLSSPKPPKKRKKSVESARFYTDSLNDEDSVILPVGR</sequence>
<dbReference type="InterPro" id="IPR044926">
    <property type="entry name" value="RGS_subdomain_2"/>
</dbReference>
<dbReference type="InterPro" id="IPR036305">
    <property type="entry name" value="RGS_sf"/>
</dbReference>
<evidence type="ECO:0000313" key="8">
    <source>
        <dbReference type="Proteomes" id="UP000499080"/>
    </source>
</evidence>
<dbReference type="PANTHER" id="PTHR22775">
    <property type="entry name" value="SORTING NEXIN"/>
    <property type="match status" value="1"/>
</dbReference>
<comment type="caution">
    <text evidence="7">The sequence shown here is derived from an EMBL/GenBank/DDBJ whole genome shotgun (WGS) entry which is preliminary data.</text>
</comment>
<feature type="domain" description="PXA" evidence="6">
    <location>
        <begin position="94"/>
        <end position="281"/>
    </location>
</feature>
<dbReference type="Pfam" id="PF08628">
    <property type="entry name" value="Nexin_C"/>
    <property type="match status" value="1"/>
</dbReference>
<name>A0A4Y2GTY0_ARAVE</name>
<dbReference type="Pfam" id="PF00787">
    <property type="entry name" value="PX"/>
    <property type="match status" value="1"/>
</dbReference>
<dbReference type="InterPro" id="IPR013937">
    <property type="entry name" value="Sorting_nexin_C"/>
</dbReference>
<proteinExistence type="inferred from homology"/>
<feature type="domain" description="RGS" evidence="4">
    <location>
        <begin position="382"/>
        <end position="502"/>
    </location>
</feature>
<dbReference type="SMART" id="SM00315">
    <property type="entry name" value="RGS"/>
    <property type="match status" value="1"/>
</dbReference>
<feature type="domain" description="PX" evidence="5">
    <location>
        <begin position="588"/>
        <end position="705"/>
    </location>
</feature>
<comment type="similarity">
    <text evidence="1">Belongs to the sorting nexin family.</text>
</comment>
<dbReference type="Gene3D" id="3.30.1520.10">
    <property type="entry name" value="Phox-like domain"/>
    <property type="match status" value="1"/>
</dbReference>
<feature type="region of interest" description="Disordered" evidence="2">
    <location>
        <begin position="975"/>
        <end position="995"/>
    </location>
</feature>